<keyword evidence="1" id="KW-0732">Signal</keyword>
<dbReference type="Proteomes" id="UP000253383">
    <property type="component" value="Unassembled WGS sequence"/>
</dbReference>
<feature type="chain" id="PRO_5016936018" description="DUF1080 domain-containing protein" evidence="1">
    <location>
        <begin position="22"/>
        <end position="240"/>
    </location>
</feature>
<dbReference type="Gene3D" id="2.60.120.200">
    <property type="match status" value="1"/>
</dbReference>
<sequence>MHLKNFVVYLAVLVISTSWMACRVANQEKTGSQAATRFETWKRQDVPSKNLAQWRFLGIGRAFATIGNQTCLEEAENSEGVMLLSPDSYGKQVIVRYQFLLLSPAAIVVTLLSARNKATDGLTIPADYNGAMNFWTGSRENYFFVFRNAPHGGTPYITRNPGARVLTSAPEQDGLLTGIYYNVEVGQNLSRIWVAINGKTVLEADDSDTIPGGRVALRVRGSADYKAAVLFKNLVIYSKP</sequence>
<dbReference type="AlphaFoldDB" id="A0A368JIL1"/>
<keyword evidence="3" id="KW-1185">Reference proteome</keyword>
<organism evidence="2 3">
    <name type="scientific">Larkinella punicea</name>
    <dbReference type="NCBI Taxonomy" id="2315727"/>
    <lineage>
        <taxon>Bacteria</taxon>
        <taxon>Pseudomonadati</taxon>
        <taxon>Bacteroidota</taxon>
        <taxon>Cytophagia</taxon>
        <taxon>Cytophagales</taxon>
        <taxon>Spirosomataceae</taxon>
        <taxon>Larkinella</taxon>
    </lineage>
</organism>
<evidence type="ECO:0000313" key="3">
    <source>
        <dbReference type="Proteomes" id="UP000253383"/>
    </source>
</evidence>
<evidence type="ECO:0000313" key="2">
    <source>
        <dbReference type="EMBL" id="RCR67500.1"/>
    </source>
</evidence>
<accession>A0A368JIL1</accession>
<dbReference type="PROSITE" id="PS51257">
    <property type="entry name" value="PROKAR_LIPOPROTEIN"/>
    <property type="match status" value="1"/>
</dbReference>
<evidence type="ECO:0000256" key="1">
    <source>
        <dbReference type="SAM" id="SignalP"/>
    </source>
</evidence>
<feature type="signal peptide" evidence="1">
    <location>
        <begin position="1"/>
        <end position="21"/>
    </location>
</feature>
<proteinExistence type="predicted"/>
<evidence type="ECO:0008006" key="4">
    <source>
        <dbReference type="Google" id="ProtNLM"/>
    </source>
</evidence>
<reference evidence="2 3" key="1">
    <citation type="submission" date="2018-07" db="EMBL/GenBank/DDBJ databases">
        <title>Genome analysis of Larkinella rosea.</title>
        <authorList>
            <person name="Zhou Z."/>
            <person name="Wang G."/>
        </authorList>
    </citation>
    <scope>NUCLEOTIDE SEQUENCE [LARGE SCALE GENOMIC DNA]</scope>
    <source>
        <strain evidence="3">zzj9</strain>
    </source>
</reference>
<protein>
    <recommendedName>
        <fullName evidence="4">DUF1080 domain-containing protein</fullName>
    </recommendedName>
</protein>
<name>A0A368JIL1_9BACT</name>
<comment type="caution">
    <text evidence="2">The sequence shown here is derived from an EMBL/GenBank/DDBJ whole genome shotgun (WGS) entry which is preliminary data.</text>
</comment>
<gene>
    <name evidence="2" type="ORF">DUE52_22135</name>
</gene>
<dbReference type="EMBL" id="QOWE01000019">
    <property type="protein sequence ID" value="RCR67500.1"/>
    <property type="molecule type" value="Genomic_DNA"/>
</dbReference>